<dbReference type="OMA" id="FEFNISK"/>
<organism evidence="1 2">
    <name type="scientific">Klebsormidium nitens</name>
    <name type="common">Green alga</name>
    <name type="synonym">Ulothrix nitens</name>
    <dbReference type="NCBI Taxonomy" id="105231"/>
    <lineage>
        <taxon>Eukaryota</taxon>
        <taxon>Viridiplantae</taxon>
        <taxon>Streptophyta</taxon>
        <taxon>Klebsormidiophyceae</taxon>
        <taxon>Klebsormidiales</taxon>
        <taxon>Klebsormidiaceae</taxon>
        <taxon>Klebsormidium</taxon>
    </lineage>
</organism>
<reference evidence="1 2" key="1">
    <citation type="journal article" date="2014" name="Nat. Commun.">
        <title>Klebsormidium flaccidum genome reveals primary factors for plant terrestrial adaptation.</title>
        <authorList>
            <person name="Hori K."/>
            <person name="Maruyama F."/>
            <person name="Fujisawa T."/>
            <person name="Togashi T."/>
            <person name="Yamamoto N."/>
            <person name="Seo M."/>
            <person name="Sato S."/>
            <person name="Yamada T."/>
            <person name="Mori H."/>
            <person name="Tajima N."/>
            <person name="Moriyama T."/>
            <person name="Ikeuchi M."/>
            <person name="Watanabe M."/>
            <person name="Wada H."/>
            <person name="Kobayashi K."/>
            <person name="Saito M."/>
            <person name="Masuda T."/>
            <person name="Sasaki-Sekimoto Y."/>
            <person name="Mashiguchi K."/>
            <person name="Awai K."/>
            <person name="Shimojima M."/>
            <person name="Masuda S."/>
            <person name="Iwai M."/>
            <person name="Nobusawa T."/>
            <person name="Narise T."/>
            <person name="Kondo S."/>
            <person name="Saito H."/>
            <person name="Sato R."/>
            <person name="Murakawa M."/>
            <person name="Ihara Y."/>
            <person name="Oshima-Yamada Y."/>
            <person name="Ohtaka K."/>
            <person name="Satoh M."/>
            <person name="Sonobe K."/>
            <person name="Ishii M."/>
            <person name="Ohtani R."/>
            <person name="Kanamori-Sato M."/>
            <person name="Honoki R."/>
            <person name="Miyazaki D."/>
            <person name="Mochizuki H."/>
            <person name="Umetsu J."/>
            <person name="Higashi K."/>
            <person name="Shibata D."/>
            <person name="Kamiya Y."/>
            <person name="Sato N."/>
            <person name="Nakamura Y."/>
            <person name="Tabata S."/>
            <person name="Ida S."/>
            <person name="Kurokawa K."/>
            <person name="Ohta H."/>
        </authorList>
    </citation>
    <scope>NUCLEOTIDE SEQUENCE [LARGE SCALE GENOMIC DNA]</scope>
    <source>
        <strain evidence="1 2">NIES-2285</strain>
    </source>
</reference>
<dbReference type="EMBL" id="DF237359">
    <property type="protein sequence ID" value="GAQ88221.1"/>
    <property type="molecule type" value="Genomic_DNA"/>
</dbReference>
<evidence type="ECO:0008006" key="3">
    <source>
        <dbReference type="Google" id="ProtNLM"/>
    </source>
</evidence>
<sequence length="275" mass="29524">MCRTLTDAVYLLDTITGVDPNDAYTNGQIVPAGGFTQFLKTTGLQGKKIAFNPLNPNTTDPVLLAGYNAVPDILRAQGATVDVLSFPFSIPGTTGLSTSSILPTDFKVDINKFLSELTWRPGYTVQTSLADMIQFNKDNYLLEFQGGTCCRGQPAYGNFFQQTWEQAQNTTGFDSAPYLSSKQNASAIAAAITTFFNSNGYDAITSTGGFTGTFATAQFPSITIPGLKTSLGAPTGVIFHGLKYTEAKLIEIAYAYEQAKPFPRPLPTYCNAASC</sequence>
<evidence type="ECO:0000313" key="2">
    <source>
        <dbReference type="Proteomes" id="UP000054558"/>
    </source>
</evidence>
<name>A0A1Y1IGN3_KLENI</name>
<dbReference type="OrthoDB" id="566138at2759"/>
<dbReference type="AlphaFoldDB" id="A0A1Y1IGN3"/>
<accession>A0A1Y1IGN3</accession>
<dbReference type="InterPro" id="IPR036928">
    <property type="entry name" value="AS_sf"/>
</dbReference>
<dbReference type="Gene3D" id="3.90.1300.10">
    <property type="entry name" value="Amidase signature (AS) domain"/>
    <property type="match status" value="1"/>
</dbReference>
<dbReference type="SUPFAM" id="SSF75304">
    <property type="entry name" value="Amidase signature (AS) enzymes"/>
    <property type="match status" value="1"/>
</dbReference>
<dbReference type="STRING" id="105231.A0A1Y1IGN3"/>
<keyword evidence="2" id="KW-1185">Reference proteome</keyword>
<dbReference type="Proteomes" id="UP000054558">
    <property type="component" value="Unassembled WGS sequence"/>
</dbReference>
<evidence type="ECO:0000313" key="1">
    <source>
        <dbReference type="EMBL" id="GAQ88221.1"/>
    </source>
</evidence>
<dbReference type="PANTHER" id="PTHR42678">
    <property type="entry name" value="AMIDASE"/>
    <property type="match status" value="1"/>
</dbReference>
<dbReference type="PANTHER" id="PTHR42678:SF34">
    <property type="entry name" value="OS04G0183300 PROTEIN"/>
    <property type="match status" value="1"/>
</dbReference>
<proteinExistence type="predicted"/>
<gene>
    <name evidence="1" type="ORF">KFL_004100085</name>
</gene>
<protein>
    <recommendedName>
        <fullName evidence="3">Amidase domain-containing protein</fullName>
    </recommendedName>
</protein>